<evidence type="ECO:0000313" key="3">
    <source>
        <dbReference type="Proteomes" id="UP000467240"/>
    </source>
</evidence>
<evidence type="ECO:0000313" key="2">
    <source>
        <dbReference type="EMBL" id="KAB1656003.1"/>
    </source>
</evidence>
<organism evidence="2 3">
    <name type="scientific">Pseudoclavibacter chungangensis</name>
    <dbReference type="NCBI Taxonomy" id="587635"/>
    <lineage>
        <taxon>Bacteria</taxon>
        <taxon>Bacillati</taxon>
        <taxon>Actinomycetota</taxon>
        <taxon>Actinomycetes</taxon>
        <taxon>Micrococcales</taxon>
        <taxon>Microbacteriaceae</taxon>
        <taxon>Pseudoclavibacter</taxon>
    </lineage>
</organism>
<reference evidence="2 3" key="1">
    <citation type="submission" date="2019-09" db="EMBL/GenBank/DDBJ databases">
        <title>Phylogeny of genus Pseudoclavibacter and closely related genus.</title>
        <authorList>
            <person name="Li Y."/>
        </authorList>
    </citation>
    <scope>NUCLEOTIDE SEQUENCE [LARGE SCALE GENOMIC DNA]</scope>
    <source>
        <strain evidence="2 3">DSM 23821</strain>
    </source>
</reference>
<dbReference type="AlphaFoldDB" id="A0A7J5BQG8"/>
<feature type="region of interest" description="Disordered" evidence="1">
    <location>
        <begin position="1"/>
        <end position="31"/>
    </location>
</feature>
<evidence type="ECO:0000256" key="1">
    <source>
        <dbReference type="SAM" id="MobiDB-lite"/>
    </source>
</evidence>
<protein>
    <submittedName>
        <fullName evidence="2">Uncharacterized protein</fullName>
    </submittedName>
</protein>
<name>A0A7J5BQG8_9MICO</name>
<accession>A0A7J5BQG8</accession>
<sequence>MTDGEGATPSAPSAATEPSDRIPFGSVPRPATGDAFVARIRDVLAEELPEGATFDADGRAALDGPEGIDLELGIRELRVPVDLGALLDEEPPAPAAPQERGDRHTEPHIVTRTPATLRHARFDVPGAEIAGVPFDATLDVSLVEFEWSETADGALVLDRIRPGADDRFEVRLRAGAPFAALVELLREVAELVCARMRLRLRAFDVDVTQTSPTRFDATVHARVGRGPLSLGARVAVSARLEGPPYALHVDRLRITSANPVVAVPLLVLRSRIAQLAPRTIPLDAAATPEGHADPDVRFTELDVRLGERIEVRAALRRAPR</sequence>
<dbReference type="EMBL" id="WBJZ01000013">
    <property type="protein sequence ID" value="KAB1656003.1"/>
    <property type="molecule type" value="Genomic_DNA"/>
</dbReference>
<comment type="caution">
    <text evidence="2">The sequence shown here is derived from an EMBL/GenBank/DDBJ whole genome shotgun (WGS) entry which is preliminary data.</text>
</comment>
<dbReference type="RefSeq" id="WP_158040951.1">
    <property type="nucleotide sequence ID" value="NZ_JACCFV010000001.1"/>
</dbReference>
<feature type="compositionally biased region" description="Low complexity" evidence="1">
    <location>
        <begin position="1"/>
        <end position="17"/>
    </location>
</feature>
<dbReference type="Proteomes" id="UP000467240">
    <property type="component" value="Unassembled WGS sequence"/>
</dbReference>
<dbReference type="OrthoDB" id="5142315at2"/>
<proteinExistence type="predicted"/>
<gene>
    <name evidence="2" type="ORF">F8O01_11210</name>
</gene>
<keyword evidence="3" id="KW-1185">Reference proteome</keyword>